<protein>
    <submittedName>
        <fullName evidence="2">Diacylglycerol acyltransferase</fullName>
    </submittedName>
</protein>
<keyword evidence="2" id="KW-0012">Acyltransferase</keyword>
<dbReference type="BRENDA" id="2.3.1.20">
    <property type="organism ID" value="2522"/>
</dbReference>
<proteinExistence type="predicted"/>
<keyword evidence="1" id="KW-1133">Transmembrane helix</keyword>
<feature type="non-terminal residue" evidence="2">
    <location>
        <position position="1"/>
    </location>
</feature>
<dbReference type="EMBL" id="BLLF01002194">
    <property type="protein sequence ID" value="GFH23109.1"/>
    <property type="molecule type" value="Genomic_DNA"/>
</dbReference>
<dbReference type="GO" id="GO:0016746">
    <property type="term" value="F:acyltransferase activity"/>
    <property type="evidence" value="ECO:0007669"/>
    <property type="project" value="UniProtKB-KW"/>
</dbReference>
<organism evidence="2 3">
    <name type="scientific">Haematococcus lacustris</name>
    <name type="common">Green alga</name>
    <name type="synonym">Haematococcus pluvialis</name>
    <dbReference type="NCBI Taxonomy" id="44745"/>
    <lineage>
        <taxon>Eukaryota</taxon>
        <taxon>Viridiplantae</taxon>
        <taxon>Chlorophyta</taxon>
        <taxon>core chlorophytes</taxon>
        <taxon>Chlorophyceae</taxon>
        <taxon>CS clade</taxon>
        <taxon>Chlamydomonadales</taxon>
        <taxon>Haematococcaceae</taxon>
        <taxon>Haematococcus</taxon>
    </lineage>
</organism>
<reference evidence="2 3" key="1">
    <citation type="submission" date="2020-02" db="EMBL/GenBank/DDBJ databases">
        <title>Draft genome sequence of Haematococcus lacustris strain NIES-144.</title>
        <authorList>
            <person name="Morimoto D."/>
            <person name="Nakagawa S."/>
            <person name="Yoshida T."/>
            <person name="Sawayama S."/>
        </authorList>
    </citation>
    <scope>NUCLEOTIDE SEQUENCE [LARGE SCALE GENOMIC DNA]</scope>
    <source>
        <strain evidence="2 3">NIES-144</strain>
    </source>
</reference>
<dbReference type="AlphaFoldDB" id="A0A699ZU33"/>
<keyword evidence="1" id="KW-0812">Transmembrane</keyword>
<evidence type="ECO:0000256" key="1">
    <source>
        <dbReference type="SAM" id="Phobius"/>
    </source>
</evidence>
<feature type="non-terminal residue" evidence="2">
    <location>
        <position position="285"/>
    </location>
</feature>
<feature type="transmembrane region" description="Helical" evidence="1">
    <location>
        <begin position="219"/>
        <end position="241"/>
    </location>
</feature>
<accession>A0A699ZU33</accession>
<keyword evidence="3" id="KW-1185">Reference proteome</keyword>
<keyword evidence="2" id="KW-0808">Transferase</keyword>
<gene>
    <name evidence="2" type="ORF">HaLaN_20670</name>
</gene>
<comment type="caution">
    <text evidence="2">The sequence shown here is derived from an EMBL/GenBank/DDBJ whole genome shotgun (WGS) entry which is preliminary data.</text>
</comment>
<evidence type="ECO:0000313" key="3">
    <source>
        <dbReference type="Proteomes" id="UP000485058"/>
    </source>
</evidence>
<name>A0A699ZU33_HAELA</name>
<keyword evidence="1" id="KW-0472">Membrane</keyword>
<sequence length="285" mass="29759">CRVPAPAALLPPPHAWPNPHHPDGQRHVLCARHQGPLPVAGLSSVGSAASGSALVRLLRLAGWGELGTGSEAAVGVAAWLLRGVATARAEGCGHRPAWSNVFQLSILGRMSAALTSVGVTGFVPVGLHLFGPVHVHTRKFALALTPEQDSASAMMVVIDTLLPLLLSCISYRLLVCCVISTPIVHLLGFYTLGVKHGSRSGSGLARLLLFPFSGGKRHAAFQLFGWGLWAASAIVSLPLWLSGPLSGLRQLRDALPNIPHTHVDVVSGAAAATSFVGQLFLVQAL</sequence>
<dbReference type="Proteomes" id="UP000485058">
    <property type="component" value="Unassembled WGS sequence"/>
</dbReference>
<feature type="transmembrane region" description="Helical" evidence="1">
    <location>
        <begin position="112"/>
        <end position="130"/>
    </location>
</feature>
<evidence type="ECO:0000313" key="2">
    <source>
        <dbReference type="EMBL" id="GFH23109.1"/>
    </source>
</evidence>